<organism evidence="4 5">
    <name type="scientific">Colletotrichum liriopes</name>
    <dbReference type="NCBI Taxonomy" id="708192"/>
    <lineage>
        <taxon>Eukaryota</taxon>
        <taxon>Fungi</taxon>
        <taxon>Dikarya</taxon>
        <taxon>Ascomycota</taxon>
        <taxon>Pezizomycotina</taxon>
        <taxon>Sordariomycetes</taxon>
        <taxon>Hypocreomycetidae</taxon>
        <taxon>Glomerellales</taxon>
        <taxon>Glomerellaceae</taxon>
        <taxon>Colletotrichum</taxon>
        <taxon>Colletotrichum spaethianum species complex</taxon>
    </lineage>
</organism>
<dbReference type="InterPro" id="IPR051164">
    <property type="entry name" value="NmrA-like_oxidored"/>
</dbReference>
<evidence type="ECO:0000256" key="1">
    <source>
        <dbReference type="ARBA" id="ARBA00006328"/>
    </source>
</evidence>
<protein>
    <recommendedName>
        <fullName evidence="3">NmrA-like domain-containing protein</fullName>
    </recommendedName>
</protein>
<dbReference type="Proteomes" id="UP001055172">
    <property type="component" value="Unassembled WGS sequence"/>
</dbReference>
<dbReference type="InterPro" id="IPR008030">
    <property type="entry name" value="NmrA-like"/>
</dbReference>
<proteinExistence type="inferred from homology"/>
<dbReference type="Gene3D" id="3.40.50.720">
    <property type="entry name" value="NAD(P)-binding Rossmann-like Domain"/>
    <property type="match status" value="1"/>
</dbReference>
<dbReference type="InterPro" id="IPR036291">
    <property type="entry name" value="NAD(P)-bd_dom_sf"/>
</dbReference>
<dbReference type="EMBL" id="BPPX01000045">
    <property type="protein sequence ID" value="GJC89771.1"/>
    <property type="molecule type" value="Genomic_DNA"/>
</dbReference>
<comment type="similarity">
    <text evidence="1">Belongs to the NmrA-type oxidoreductase family.</text>
</comment>
<keyword evidence="2" id="KW-0521">NADP</keyword>
<dbReference type="PANTHER" id="PTHR42748:SF7">
    <property type="entry name" value="NMRA LIKE REDOX SENSOR 1-RELATED"/>
    <property type="match status" value="1"/>
</dbReference>
<reference evidence="4 5" key="1">
    <citation type="submission" date="2021-07" db="EMBL/GenBank/DDBJ databases">
        <title>Genome data of Colletotrichum spaethianum.</title>
        <authorList>
            <person name="Utami Y.D."/>
            <person name="Hiruma K."/>
        </authorList>
    </citation>
    <scope>NUCLEOTIDE SEQUENCE [LARGE SCALE GENOMIC DNA]</scope>
    <source>
        <strain evidence="4 5">MAFF 242679</strain>
    </source>
</reference>
<feature type="domain" description="NmrA-like" evidence="3">
    <location>
        <begin position="2"/>
        <end position="223"/>
    </location>
</feature>
<evidence type="ECO:0000256" key="2">
    <source>
        <dbReference type="ARBA" id="ARBA00022857"/>
    </source>
</evidence>
<keyword evidence="5" id="KW-1185">Reference proteome</keyword>
<evidence type="ECO:0000313" key="4">
    <source>
        <dbReference type="EMBL" id="GJC89771.1"/>
    </source>
</evidence>
<comment type="caution">
    <text evidence="4">The sequence shown here is derived from an EMBL/GenBank/DDBJ whole genome shotgun (WGS) entry which is preliminary data.</text>
</comment>
<evidence type="ECO:0000313" key="5">
    <source>
        <dbReference type="Proteomes" id="UP001055172"/>
    </source>
</evidence>
<name>A0AA37LZP5_9PEZI</name>
<dbReference type="PANTHER" id="PTHR42748">
    <property type="entry name" value="NITROGEN METABOLITE REPRESSION PROTEIN NMRA FAMILY MEMBER"/>
    <property type="match status" value="1"/>
</dbReference>
<dbReference type="AlphaFoldDB" id="A0AA37LZP5"/>
<evidence type="ECO:0000259" key="3">
    <source>
        <dbReference type="Pfam" id="PF05368"/>
    </source>
</evidence>
<dbReference type="Pfam" id="PF05368">
    <property type="entry name" value="NmrA"/>
    <property type="match status" value="1"/>
</dbReference>
<accession>A0AA37LZP5</accession>
<dbReference type="SUPFAM" id="SSF51735">
    <property type="entry name" value="NAD(P)-binding Rossmann-fold domains"/>
    <property type="match status" value="1"/>
</dbReference>
<gene>
    <name evidence="4" type="ORF">ColLi_12609</name>
</gene>
<sequence length="291" mass="30628">MSTFLVTQATGKQSGATIKHLLEAGAKVHAVVRNPDKVPAILRSPGVTIFQAEGDDVEALYRAARDCKGAYLNTFPIPGFEARQAQAAVDACKRAGIETIVVSSSILAGAEGIATDAAASKSGLAGYYASKVEVEQIVRGGGLAAYTILRPGLIKTGTLRHTFNDGAGIPHTVADDIGKYAAAALQNPAKFGGEEIELGNENLHPNATAKILSRISGRDVKAEKRGQAEAEEVGQWLFGQKFFEWANLKVPELKAVADAAKDVQVRYGIPFASMESALSKEREAVLAGLPA</sequence>